<dbReference type="InterPro" id="IPR056336">
    <property type="entry name" value="YVC1_C"/>
</dbReference>
<dbReference type="GO" id="GO:0004672">
    <property type="term" value="F:protein kinase activity"/>
    <property type="evidence" value="ECO:0007669"/>
    <property type="project" value="InterPro"/>
</dbReference>
<dbReference type="CDD" id="cd05154">
    <property type="entry name" value="ACAD10_11_N-like"/>
    <property type="match status" value="1"/>
</dbReference>
<feature type="transmembrane region" description="Helical" evidence="1">
    <location>
        <begin position="718"/>
        <end position="735"/>
    </location>
</feature>
<dbReference type="InterPro" id="IPR002575">
    <property type="entry name" value="Aminoglycoside_PTrfase"/>
</dbReference>
<keyword evidence="1" id="KW-0812">Transmembrane</keyword>
<feature type="domain" description="Aminoglycoside phosphotransferase" evidence="2">
    <location>
        <begin position="31"/>
        <end position="246"/>
    </location>
</feature>
<dbReference type="PANTHER" id="PTHR35859">
    <property type="entry name" value="NONSELECTIVE CATION CHANNEL PROTEIN"/>
    <property type="match status" value="1"/>
</dbReference>
<dbReference type="InterPro" id="IPR008271">
    <property type="entry name" value="Ser/Thr_kinase_AS"/>
</dbReference>
<dbReference type="SUPFAM" id="SSF56112">
    <property type="entry name" value="Protein kinase-like (PK-like)"/>
    <property type="match status" value="1"/>
</dbReference>
<reference evidence="5 6" key="1">
    <citation type="submission" date="2016-03" db="EMBL/GenBank/DDBJ databases">
        <title>Fine-scale spatial genetic structure of a fungal parasite of coffee scale insects.</title>
        <authorList>
            <person name="Jackson D."/>
            <person name="Zemenick K.A."/>
            <person name="Malloure B."/>
            <person name="Quandt C.A."/>
            <person name="James T.Y."/>
        </authorList>
    </citation>
    <scope>NUCLEOTIDE SEQUENCE [LARGE SCALE GENOMIC DNA]</scope>
    <source>
        <strain evidence="5 6">UM487</strain>
    </source>
</reference>
<dbReference type="Gene3D" id="3.90.1200.10">
    <property type="match status" value="1"/>
</dbReference>
<evidence type="ECO:0000313" key="5">
    <source>
        <dbReference type="EMBL" id="OAQ99301.1"/>
    </source>
</evidence>
<dbReference type="AlphaFoldDB" id="A0A179IBL1"/>
<dbReference type="PROSITE" id="PS00108">
    <property type="entry name" value="PROTEIN_KINASE_ST"/>
    <property type="match status" value="1"/>
</dbReference>
<comment type="caution">
    <text evidence="5">The sequence shown here is derived from an EMBL/GenBank/DDBJ whole genome shotgun (WGS) entry which is preliminary data.</text>
</comment>
<dbReference type="Proteomes" id="UP000243081">
    <property type="component" value="Unassembled WGS sequence"/>
</dbReference>
<dbReference type="Pfam" id="PF23317">
    <property type="entry name" value="YVC1_C"/>
    <property type="match status" value="1"/>
</dbReference>
<feature type="transmembrane region" description="Helical" evidence="1">
    <location>
        <begin position="595"/>
        <end position="616"/>
    </location>
</feature>
<dbReference type="InterPro" id="IPR011009">
    <property type="entry name" value="Kinase-like_dom_sf"/>
</dbReference>
<proteinExistence type="predicted"/>
<dbReference type="InterPro" id="IPR041726">
    <property type="entry name" value="ACAD10_11_N"/>
</dbReference>
<keyword evidence="1" id="KW-1133">Transmembrane helix</keyword>
<feature type="transmembrane region" description="Helical" evidence="1">
    <location>
        <begin position="622"/>
        <end position="641"/>
    </location>
</feature>
<dbReference type="OMA" id="WATICES"/>
<feature type="domain" description="YVC1 N-terminal linker helical" evidence="3">
    <location>
        <begin position="379"/>
        <end position="474"/>
    </location>
</feature>
<feature type="non-terminal residue" evidence="5">
    <location>
        <position position="840"/>
    </location>
</feature>
<dbReference type="OrthoDB" id="2373987at2759"/>
<keyword evidence="6" id="KW-1185">Reference proteome</keyword>
<dbReference type="EMBL" id="LUKN01002302">
    <property type="protein sequence ID" value="OAQ99301.1"/>
    <property type="molecule type" value="Genomic_DNA"/>
</dbReference>
<feature type="transmembrane region" description="Helical" evidence="1">
    <location>
        <begin position="747"/>
        <end position="774"/>
    </location>
</feature>
<feature type="transmembrane region" description="Helical" evidence="1">
    <location>
        <begin position="806"/>
        <end position="828"/>
    </location>
</feature>
<dbReference type="InterPro" id="IPR052971">
    <property type="entry name" value="TRP_calcium_channel"/>
</dbReference>
<sequence length="840" mass="95043">MAGKVRQPIDEKAFAKYVDENVPEIKTPLQLKQFGFGQSNPTYQITDAAGNKFVMRKKPPGKILSKTAHRVDREYRIIHALRDTDIAVPKAYSLCEDDSIIGTPFYIMEFLDGRIFEDFTMPGVGPEERTALVDFRKVGLEKFGRHEGFYSRQVQTWTTICEKQAQVTDVETEEPVGQLPHFEEMMAFLADVKQQPKDRATLIHGDYKIDNVIFHKTEPRIIGILDWEMATIGHPLSDVCNFLTQFYLAKASGGMHAESAAFLPGKTPGMPQPDQIIQWYAAASGYDPLPELNWGASFSLYKLAGILQGIAARYAVRQASSAQAQVYAAGRIPMAEFGWQLAQLAQNGSKPHLRMYTDHGDDDGLYSCVTNPHSHLPVYTTIHRIRRDITSVVEDYLSLEQLRDVRINITVVRPLVDKFYELNDLSIVYCLLVNRAQFLDEESYSSNRQNVNWTRATLCEIIATRILRRFGEDHDGSEGLLFLAHVLVAGFDPYQNAPRAHFLSSTTCQKVVAAIYEGRIIYTPSTQWDIIPDHYKLKPISLYDPRGSPLLNQYRLIVPRTRTILEAIQFAILLALYTALMVLREKDRLTVTEGLFAIYAFGWGLDQFATLIAHGWNVYTQNLWSFLDVGFVFIYSVYLILRVHSFRTGLPGPGEQSFDVLALAAPLLVPRLAFTLLSDNLVFLSLRSMMADFFLLTALSAWCFFGFLLSLLWLGEGAHPWLTISKWMIFIWFGLDGTGIQRSAEFHWLLGPSLMVAFAFLGNTLFLTILVSMLSNTFSIISANATAEIQFRRAVLTLEGVKADAIFAYQPPFNILAVFIFLPLKFIVSPRWFHKIHVAA</sequence>
<dbReference type="Pfam" id="PF01636">
    <property type="entry name" value="APH"/>
    <property type="match status" value="1"/>
</dbReference>
<evidence type="ECO:0000259" key="3">
    <source>
        <dbReference type="Pfam" id="PF23190"/>
    </source>
</evidence>
<dbReference type="Pfam" id="PF23190">
    <property type="entry name" value="LHD_TRPY1"/>
    <property type="match status" value="1"/>
</dbReference>
<keyword evidence="1" id="KW-0472">Membrane</keyword>
<accession>A0A179IBL1</accession>
<evidence type="ECO:0000256" key="1">
    <source>
        <dbReference type="SAM" id="Phobius"/>
    </source>
</evidence>
<dbReference type="InterPro" id="IPR056337">
    <property type="entry name" value="LHD_YVC1"/>
</dbReference>
<organism evidence="5 6">
    <name type="scientific">Cordyceps confragosa</name>
    <name type="common">Lecanicillium lecanii</name>
    <dbReference type="NCBI Taxonomy" id="2714763"/>
    <lineage>
        <taxon>Eukaryota</taxon>
        <taxon>Fungi</taxon>
        <taxon>Dikarya</taxon>
        <taxon>Ascomycota</taxon>
        <taxon>Pezizomycotina</taxon>
        <taxon>Sordariomycetes</taxon>
        <taxon>Hypocreomycetidae</taxon>
        <taxon>Hypocreales</taxon>
        <taxon>Cordycipitaceae</taxon>
        <taxon>Akanthomyces</taxon>
    </lineage>
</organism>
<dbReference type="Gene3D" id="3.30.200.20">
    <property type="entry name" value="Phosphorylase Kinase, domain 1"/>
    <property type="match status" value="1"/>
</dbReference>
<evidence type="ECO:0000313" key="6">
    <source>
        <dbReference type="Proteomes" id="UP000243081"/>
    </source>
</evidence>
<protein>
    <submittedName>
        <fullName evidence="5">Uncharacterized protein</fullName>
    </submittedName>
</protein>
<evidence type="ECO:0000259" key="4">
    <source>
        <dbReference type="Pfam" id="PF23317"/>
    </source>
</evidence>
<gene>
    <name evidence="5" type="ORF">LLEC1_00734</name>
</gene>
<feature type="transmembrane region" description="Helical" evidence="1">
    <location>
        <begin position="564"/>
        <end position="583"/>
    </location>
</feature>
<feature type="transmembrane region" description="Helical" evidence="1">
    <location>
        <begin position="693"/>
        <end position="712"/>
    </location>
</feature>
<name>A0A179IBL1_CORDF</name>
<dbReference type="PANTHER" id="PTHR35859:SF1">
    <property type="entry name" value="NONSELECTIVE CATION CHANNEL PROTEIN"/>
    <property type="match status" value="1"/>
</dbReference>
<feature type="domain" description="Calcium channel YVC1-like C-terminal transmembrane" evidence="4">
    <location>
        <begin position="570"/>
        <end position="836"/>
    </location>
</feature>
<evidence type="ECO:0000259" key="2">
    <source>
        <dbReference type="Pfam" id="PF01636"/>
    </source>
</evidence>